<dbReference type="PROSITE" id="PS00107">
    <property type="entry name" value="PROTEIN_KINASE_ATP"/>
    <property type="match status" value="1"/>
</dbReference>
<evidence type="ECO:0000256" key="4">
    <source>
        <dbReference type="ARBA" id="ARBA00022692"/>
    </source>
</evidence>
<dbReference type="PANTHER" id="PTHR24416">
    <property type="entry name" value="TYROSINE-PROTEIN KINASE RECEPTOR"/>
    <property type="match status" value="1"/>
</dbReference>
<evidence type="ECO:0000259" key="21">
    <source>
        <dbReference type="PROSITE" id="PS50853"/>
    </source>
</evidence>
<dbReference type="InterPro" id="IPR003961">
    <property type="entry name" value="FN3_dom"/>
</dbReference>
<dbReference type="InterPro" id="IPR000033">
    <property type="entry name" value="LDLR_classB_rpt"/>
</dbReference>
<dbReference type="InterPro" id="IPR017441">
    <property type="entry name" value="Protein_kinase_ATP_BS"/>
</dbReference>
<dbReference type="SMART" id="SM00060">
    <property type="entry name" value="FN3"/>
    <property type="match status" value="9"/>
</dbReference>
<accession>A0AAN9Z984</accession>
<dbReference type="Gene3D" id="2.120.10.30">
    <property type="entry name" value="TolB, C-terminal domain"/>
    <property type="match status" value="3"/>
</dbReference>
<evidence type="ECO:0000313" key="23">
    <source>
        <dbReference type="Proteomes" id="UP001378592"/>
    </source>
</evidence>
<dbReference type="InterPro" id="IPR020635">
    <property type="entry name" value="Tyr_kinase_cat_dom"/>
</dbReference>
<dbReference type="EC" id="2.7.10.1" evidence="16"/>
<feature type="domain" description="Fibronectin type-III" evidence="21">
    <location>
        <begin position="1845"/>
        <end position="1964"/>
    </location>
</feature>
<feature type="domain" description="Fibronectin type-III" evidence="21">
    <location>
        <begin position="1639"/>
        <end position="1748"/>
    </location>
</feature>
<evidence type="ECO:0000256" key="17">
    <source>
        <dbReference type="SAM" id="MobiDB-lite"/>
    </source>
</evidence>
<keyword evidence="12 16" id="KW-0675">Receptor</keyword>
<evidence type="ECO:0000256" key="3">
    <source>
        <dbReference type="ARBA" id="ARBA00022679"/>
    </source>
</evidence>
<keyword evidence="11" id="KW-0829">Tyrosine-protein kinase</keyword>
<dbReference type="Gene3D" id="2.60.40.10">
    <property type="entry name" value="Immunoglobulins"/>
    <property type="match status" value="8"/>
</dbReference>
<evidence type="ECO:0000256" key="10">
    <source>
        <dbReference type="ARBA" id="ARBA00023136"/>
    </source>
</evidence>
<dbReference type="InterPro" id="IPR013783">
    <property type="entry name" value="Ig-like_fold"/>
</dbReference>
<dbReference type="GO" id="GO:0043235">
    <property type="term" value="C:receptor complex"/>
    <property type="evidence" value="ECO:0007669"/>
    <property type="project" value="TreeGrafter"/>
</dbReference>
<keyword evidence="5" id="KW-0677">Repeat</keyword>
<dbReference type="SUPFAM" id="SSF56112">
    <property type="entry name" value="Protein kinase-like (PK-like)"/>
    <property type="match status" value="1"/>
</dbReference>
<evidence type="ECO:0000256" key="15">
    <source>
        <dbReference type="PROSITE-ProRule" id="PRU10141"/>
    </source>
</evidence>
<feature type="region of interest" description="Disordered" evidence="17">
    <location>
        <begin position="2437"/>
        <end position="2458"/>
    </location>
</feature>
<dbReference type="SUPFAM" id="SSF63825">
    <property type="entry name" value="YWTD domain"/>
    <property type="match status" value="3"/>
</dbReference>
<feature type="compositionally biased region" description="Pro residues" evidence="17">
    <location>
        <begin position="2446"/>
        <end position="2456"/>
    </location>
</feature>
<dbReference type="InterPro" id="IPR036116">
    <property type="entry name" value="FN3_sf"/>
</dbReference>
<name>A0AAN9Z984_9ORTH</name>
<dbReference type="CDD" id="cd00063">
    <property type="entry name" value="FN3"/>
    <property type="match status" value="8"/>
</dbReference>
<evidence type="ECO:0000256" key="19">
    <source>
        <dbReference type="SAM" id="SignalP"/>
    </source>
</evidence>
<dbReference type="SUPFAM" id="SSF49265">
    <property type="entry name" value="Fibronectin type III"/>
    <property type="match status" value="5"/>
</dbReference>
<dbReference type="InterPro" id="IPR000719">
    <property type="entry name" value="Prot_kinase_dom"/>
</dbReference>
<dbReference type="InterPro" id="IPR008266">
    <property type="entry name" value="Tyr_kinase_AS"/>
</dbReference>
<feature type="binding site" evidence="15">
    <location>
        <position position="2103"/>
    </location>
    <ligand>
        <name>ATP</name>
        <dbReference type="ChEBI" id="CHEBI:30616"/>
    </ligand>
</feature>
<dbReference type="PANTHER" id="PTHR24416:SF527">
    <property type="entry name" value="PROTO-ONCOGENE TYROSINE-PROTEIN KINASE ROS"/>
    <property type="match status" value="1"/>
</dbReference>
<feature type="signal peptide" evidence="19">
    <location>
        <begin position="1"/>
        <end position="36"/>
    </location>
</feature>
<comment type="subcellular location">
    <subcellularLocation>
        <location evidence="1">Membrane</location>
        <topology evidence="1">Single-pass membrane protein</topology>
    </subcellularLocation>
</comment>
<comment type="similarity">
    <text evidence="16">Belongs to the protein kinase superfamily. Tyr protein kinase family. Insulin receptor subfamily.</text>
</comment>
<evidence type="ECO:0000256" key="13">
    <source>
        <dbReference type="ARBA" id="ARBA00023180"/>
    </source>
</evidence>
<evidence type="ECO:0000256" key="6">
    <source>
        <dbReference type="ARBA" id="ARBA00022741"/>
    </source>
</evidence>
<organism evidence="22 23">
    <name type="scientific">Gryllus longicercus</name>
    <dbReference type="NCBI Taxonomy" id="2509291"/>
    <lineage>
        <taxon>Eukaryota</taxon>
        <taxon>Metazoa</taxon>
        <taxon>Ecdysozoa</taxon>
        <taxon>Arthropoda</taxon>
        <taxon>Hexapoda</taxon>
        <taxon>Insecta</taxon>
        <taxon>Pterygota</taxon>
        <taxon>Neoptera</taxon>
        <taxon>Polyneoptera</taxon>
        <taxon>Orthoptera</taxon>
        <taxon>Ensifera</taxon>
        <taxon>Gryllidea</taxon>
        <taxon>Grylloidea</taxon>
        <taxon>Gryllidae</taxon>
        <taxon>Gryllinae</taxon>
        <taxon>Gryllus</taxon>
    </lineage>
</organism>
<dbReference type="GO" id="GO:0004714">
    <property type="term" value="F:transmembrane receptor protein tyrosine kinase activity"/>
    <property type="evidence" value="ECO:0007669"/>
    <property type="project" value="UniProtKB-EC"/>
</dbReference>
<evidence type="ECO:0000313" key="22">
    <source>
        <dbReference type="EMBL" id="KAK7868921.1"/>
    </source>
</evidence>
<keyword evidence="4 16" id="KW-0812">Transmembrane</keyword>
<keyword evidence="2 16" id="KW-0597">Phosphoprotein</keyword>
<evidence type="ECO:0000256" key="12">
    <source>
        <dbReference type="ARBA" id="ARBA00023170"/>
    </source>
</evidence>
<evidence type="ECO:0000256" key="9">
    <source>
        <dbReference type="ARBA" id="ARBA00022989"/>
    </source>
</evidence>
<dbReference type="InterPro" id="IPR011042">
    <property type="entry name" value="6-blade_b-propeller_TolB-like"/>
</dbReference>
<dbReference type="InterPro" id="IPR002011">
    <property type="entry name" value="Tyr_kinase_rcpt_2_CS"/>
</dbReference>
<dbReference type="SMART" id="SM00135">
    <property type="entry name" value="LY"/>
    <property type="match status" value="7"/>
</dbReference>
<evidence type="ECO:0000256" key="11">
    <source>
        <dbReference type="ARBA" id="ARBA00023137"/>
    </source>
</evidence>
<dbReference type="Gene3D" id="1.10.510.10">
    <property type="entry name" value="Transferase(Phosphotransferase) domain 1"/>
    <property type="match status" value="1"/>
</dbReference>
<dbReference type="InterPro" id="IPR050122">
    <property type="entry name" value="RTK"/>
</dbReference>
<dbReference type="InterPro" id="IPR011009">
    <property type="entry name" value="Kinase-like_dom_sf"/>
</dbReference>
<keyword evidence="19" id="KW-0732">Signal</keyword>
<dbReference type="CDD" id="cd05044">
    <property type="entry name" value="PTKc_c-ros"/>
    <property type="match status" value="1"/>
</dbReference>
<dbReference type="PROSITE" id="PS50011">
    <property type="entry name" value="PROTEIN_KINASE_DOM"/>
    <property type="match status" value="1"/>
</dbReference>
<sequence length="2608" mass="290723">MARTTPTASPPSPPPRPSLASRCLALLVLALPLVLAAATSAGGALETLDFQEQCAQRCPFQNKTEEGDFDIGCGNECKIEQCAKGCMSWHKALEFQNTSCQSVCNGTQDPLPPKEFYCIMGCNDALNRYFQKLKDEIGTPPAPVLVADTLTDTSLSLEWEGMSKYSNISYLVQWRYEELAGAWQYCRNQTWGPHPTILVENLQPYTKYRFRIALLLSPHHSEPIVSEPSVVISTLPSGLPSTAPTIVRATAVDSSHISVSWVPGPFPNGPLLSYKLKISELPDRYTALKDIPASENTAFYLFRNLQANRNYSISLSMRNNVGEGPAAVTFVTTPSGPTVKDTQQPILILGAQHSVIQQGADIIYEPYTLYNTSYVITGMAIHVSRRMLFISESSGYVSRMSLSESSLSTILTPAHANFKPLDLSVDWLNDQLYILGEVAHTSGSKWQVARCGLDGRGLTIAMAGLLTRPTHIEVDPYNGYLFWVTQGTPRPGLYRLDLADISNGVKHEVQPKIMLEDPFLGAFTVDHTNFRLLVANHSQNTVLSVSLDGREVVDLRANTQQPMFQHVVSLAAANGLFFWTNGVEVYTEEYHAGRDSYYHNAYPDLSDRGFVSVCVNLSTSQPVPLPVNPPVGVQAILGTEVAKISWQVPHLVGGQGKGAWQNWSYTLLLKDEKRKLTVSANKINGTTYTARNILPDTTYIIKVAAYTTSGQGPWSSEFRGKTLRKSPRGQQSTVLWSAAEGLLKSDITGENVEILMHTPNLKDATGDHHITDMAWYKDLLYLVTNTTRVYWYNLTSHERGILHDLDSVGSIAVDWIGRKLYWSNPKQQLISRGNLNGSQQEPLILTVAKELHVDAVHSHIYWSTGHAVECAKLNGQDKQVYYPEEIFSGKQVMGLTLDPDRRLVYWIVRSYEGSLLFQAPTAEQFFPRHQDTSLKALPLQQHNIQGPLCYFSDHLLWLQDDRNAVVGDLNGQNTALINKLSLSGLHMATVVDTALQYFPDHIGESEVNVIPEAVDVNSIRIEGTWQAFFIKWNPITNVNYGQVFYELSINDPNMREIKPTTTNDTFVSYGDADKLEPHSPLHVTINAFTYWGASPQTRVMLHSPPSVPSAPTNPRVFIQYTRDPVDEYQNITAVFRWNPPTHPNGIIEGYKVECWFISLENNNQSCTNSPADTDKHEYIANNLLHHSTYYFQVQARTAVGSGALSFQVRANTAVEMPVPKLLLSTPDTVRIADCDKQQNQMLSRSTGPIDLASLSHEKRIFWLSELKELLSANIDGLQRKKLVSLNGTGLSIAADWIGRHLYWAEGDEKHSGSNVFRLDLSQPLHDRTHIQKIFHRPGFVQKLDVAPFISTLYWIEVNSKGNGYLMSSNLEGHGIQSFFSVGLLRKKRDAMFSSEDTCSCPESPVVGHAMAVDQTNPEAPKILWVHGQHQHISVADAHGCHCNILVHANNAGLPPTSLTADHRLVYWSNASEGRIYSVTKDFHGEDVASLVNSVTKVDVLGVQRITALGSHLQPYPVPHCLLPHQSPENLSLLHHSAHSVTLQLPAPQRPEECVNMSLASAQYIIYHSPQDEQIDCSSDPHLCTKTITFSKIMEIKNLRPFTNYKFYIAVKNYYSDLQGDIPQIGSPVVFRTGAGAPSPPRDVQVLVLTPTTVKVQWQPPEQFNDHAVSYELHWSTEGTVAGIRQKGEQIVGRHELYSISSDNEDDACSATLNKLLPGQNYSISVRAYSQSSGKFSESEPQGVRTFPEPDDIILINKTAYMISVSWTPLPDIALNGFEVQCVELSSRKTFGVTNNTQMSYSFFNLQPKHQYSFHLLLFYPLASEPYLWPSDERFIFETHGDKPSPPGVPVVQHLRRDVYQVTWEPSNDNGAHLELYSLEGRIQGEGRHRRETGTITASAENHTMELEPDPSYEWISYYNGTDNYWIIADLSSSSKYIFRVRSRNIYGWSEFSVPSASFDFTEAAMLAKEQELTVVLGISIPVGILVLCVMGMLTFIYALRRREKEKKILTSVVTGGTTRGPDVELATLRELPRRGNFVSQSNALYTMTPDVPGDAELALLPHIRRDQITLTKFLGSGAFGEVFEGIARNLAGMGDTETRVAIKTLRKGATEQEKAEFLKEAQLMSNFKHEHILQLLGVCLDNDPNFIIMELMESGDLLSYLRSSRPQIYMSSGLTLLDLVTMCVDVAKGCRYLEEMHFVHRDLACRNCLVSSGDPRTRVVKIGDFGLARDIYKNDYYRKEGEGLLPVRWMAPESLVDGVFTCQSDVWAFGVLIWEILTLGQQPYPARTNLEVLHYVRNGGRLSRPNNCPDQLHHLMLKTWSYNPENRPTFKYCLETLEDLKSKTAPIPLAAIQCGHYVSRTPNGGIDNQGFFEDENHNNSSGSSWKTGSDIESRDQVPFLQNAPEMHNAGQASTELRNTTDPPYYLELLYDSDTATTASDGYEIPKPLPTLPPMPPALADRLRTFSTSSTVSNASGSTSLSYQQVPLVCNRIDENETAELPTKINKELKGNGIIGGTCKTSDFRHNREKDLSMIEQLLINRRKCGSSVGENLHSHKINSTDISDSPTTYSNVSKHSGSESQVQASVSDDSASNCETVENTNGVINPIS</sequence>
<dbReference type="FunFam" id="1.10.510.10:FF:000341">
    <property type="entry name" value="Tyrosine-protein kinase receptor"/>
    <property type="match status" value="1"/>
</dbReference>
<feature type="domain" description="Protein kinase" evidence="20">
    <location>
        <begin position="2068"/>
        <end position="2340"/>
    </location>
</feature>
<feature type="domain" description="Fibronectin type-III" evidence="21">
    <location>
        <begin position="243"/>
        <end position="338"/>
    </location>
</feature>
<keyword evidence="3" id="KW-0808">Transferase</keyword>
<dbReference type="PROSITE" id="PS50853">
    <property type="entry name" value="FN3"/>
    <property type="match status" value="7"/>
</dbReference>
<comment type="caution">
    <text evidence="22">The sequence shown here is derived from an EMBL/GenBank/DDBJ whole genome shotgun (WGS) entry which is preliminary data.</text>
</comment>
<feature type="transmembrane region" description="Helical" evidence="18">
    <location>
        <begin position="1974"/>
        <end position="1999"/>
    </location>
</feature>
<comment type="catalytic activity">
    <reaction evidence="14 16">
        <text>L-tyrosyl-[protein] + ATP = O-phospho-L-tyrosyl-[protein] + ADP + H(+)</text>
        <dbReference type="Rhea" id="RHEA:10596"/>
        <dbReference type="Rhea" id="RHEA-COMP:10136"/>
        <dbReference type="Rhea" id="RHEA-COMP:20101"/>
        <dbReference type="ChEBI" id="CHEBI:15378"/>
        <dbReference type="ChEBI" id="CHEBI:30616"/>
        <dbReference type="ChEBI" id="CHEBI:46858"/>
        <dbReference type="ChEBI" id="CHEBI:61978"/>
        <dbReference type="ChEBI" id="CHEBI:456216"/>
        <dbReference type="EC" id="2.7.10.1"/>
    </reaction>
</comment>
<dbReference type="PRINTS" id="PR00109">
    <property type="entry name" value="TYRKINASE"/>
</dbReference>
<dbReference type="Pfam" id="PF07714">
    <property type="entry name" value="PK_Tyr_Ser-Thr"/>
    <property type="match status" value="1"/>
</dbReference>
<dbReference type="GO" id="GO:0032006">
    <property type="term" value="P:regulation of TOR signaling"/>
    <property type="evidence" value="ECO:0007669"/>
    <property type="project" value="TreeGrafter"/>
</dbReference>
<dbReference type="PROSITE" id="PS00109">
    <property type="entry name" value="PROTEIN_KINASE_TYR"/>
    <property type="match status" value="1"/>
</dbReference>
<dbReference type="GO" id="GO:0007169">
    <property type="term" value="P:cell surface receptor protein tyrosine kinase signaling pathway"/>
    <property type="evidence" value="ECO:0007669"/>
    <property type="project" value="InterPro"/>
</dbReference>
<dbReference type="EMBL" id="JAZDUA010000085">
    <property type="protein sequence ID" value="KAK7868921.1"/>
    <property type="molecule type" value="Genomic_DNA"/>
</dbReference>
<evidence type="ECO:0000256" key="7">
    <source>
        <dbReference type="ARBA" id="ARBA00022777"/>
    </source>
</evidence>
<protein>
    <recommendedName>
        <fullName evidence="16">Tyrosine-protein kinase receptor</fullName>
        <ecNumber evidence="16">2.7.10.1</ecNumber>
    </recommendedName>
</protein>
<keyword evidence="10 18" id="KW-0472">Membrane</keyword>
<feature type="domain" description="Fibronectin type-III" evidence="21">
    <location>
        <begin position="1526"/>
        <end position="1635"/>
    </location>
</feature>
<evidence type="ECO:0000256" key="16">
    <source>
        <dbReference type="RuleBase" id="RU000312"/>
    </source>
</evidence>
<dbReference type="InterPro" id="IPR001245">
    <property type="entry name" value="Ser-Thr/Tyr_kinase_cat_dom"/>
</dbReference>
<feature type="region of interest" description="Disordered" evidence="17">
    <location>
        <begin position="2550"/>
        <end position="2608"/>
    </location>
</feature>
<evidence type="ECO:0000256" key="1">
    <source>
        <dbReference type="ARBA" id="ARBA00004167"/>
    </source>
</evidence>
<feature type="domain" description="Fibronectin type-III" evidence="21">
    <location>
        <begin position="626"/>
        <end position="725"/>
    </location>
</feature>
<evidence type="ECO:0000256" key="8">
    <source>
        <dbReference type="ARBA" id="ARBA00022840"/>
    </source>
</evidence>
<dbReference type="Gene3D" id="3.30.200.20">
    <property type="entry name" value="Phosphorylase Kinase, domain 1"/>
    <property type="match status" value="1"/>
</dbReference>
<dbReference type="SMART" id="SM00219">
    <property type="entry name" value="TyrKc"/>
    <property type="match status" value="1"/>
</dbReference>
<evidence type="ECO:0000256" key="18">
    <source>
        <dbReference type="SAM" id="Phobius"/>
    </source>
</evidence>
<feature type="domain" description="Fibronectin type-III" evidence="21">
    <location>
        <begin position="140"/>
        <end position="237"/>
    </location>
</feature>
<feature type="chain" id="PRO_5042855653" description="Tyrosine-protein kinase receptor" evidence="19">
    <location>
        <begin position="37"/>
        <end position="2608"/>
    </location>
</feature>
<reference evidence="22 23" key="1">
    <citation type="submission" date="2024-03" db="EMBL/GenBank/DDBJ databases">
        <title>The genome assembly and annotation of the cricket Gryllus longicercus Weissman &amp; Gray.</title>
        <authorList>
            <person name="Szrajer S."/>
            <person name="Gray D."/>
            <person name="Ylla G."/>
        </authorList>
    </citation>
    <scope>NUCLEOTIDE SEQUENCE [LARGE SCALE GENOMIC DNA]</scope>
    <source>
        <strain evidence="22">DAG 2021-001</strain>
        <tissue evidence="22">Whole body minus gut</tissue>
    </source>
</reference>
<dbReference type="GO" id="GO:0005886">
    <property type="term" value="C:plasma membrane"/>
    <property type="evidence" value="ECO:0007669"/>
    <property type="project" value="TreeGrafter"/>
</dbReference>
<keyword evidence="9 18" id="KW-1133">Transmembrane helix</keyword>
<dbReference type="GO" id="GO:0005524">
    <property type="term" value="F:ATP binding"/>
    <property type="evidence" value="ECO:0007669"/>
    <property type="project" value="UniProtKB-UniRule"/>
</dbReference>
<dbReference type="Pfam" id="PF00041">
    <property type="entry name" value="fn3"/>
    <property type="match status" value="5"/>
</dbReference>
<keyword evidence="8 15" id="KW-0067">ATP-binding</keyword>
<keyword evidence="7" id="KW-0418">Kinase</keyword>
<keyword evidence="23" id="KW-1185">Reference proteome</keyword>
<feature type="domain" description="Fibronectin type-III" evidence="21">
    <location>
        <begin position="1110"/>
        <end position="1215"/>
    </location>
</feature>
<evidence type="ECO:0000256" key="5">
    <source>
        <dbReference type="ARBA" id="ARBA00022737"/>
    </source>
</evidence>
<keyword evidence="13" id="KW-0325">Glycoprotein</keyword>
<evidence type="ECO:0000256" key="14">
    <source>
        <dbReference type="ARBA" id="ARBA00051243"/>
    </source>
</evidence>
<dbReference type="PROSITE" id="PS00239">
    <property type="entry name" value="RECEPTOR_TYR_KIN_II"/>
    <property type="match status" value="1"/>
</dbReference>
<feature type="compositionally biased region" description="Polar residues" evidence="17">
    <location>
        <begin position="2557"/>
        <end position="2608"/>
    </location>
</feature>
<evidence type="ECO:0000259" key="20">
    <source>
        <dbReference type="PROSITE" id="PS50011"/>
    </source>
</evidence>
<gene>
    <name evidence="22" type="ORF">R5R35_014230</name>
</gene>
<dbReference type="Proteomes" id="UP001378592">
    <property type="component" value="Unassembled WGS sequence"/>
</dbReference>
<keyword evidence="6 15" id="KW-0547">Nucleotide-binding</keyword>
<proteinExistence type="inferred from homology"/>
<evidence type="ECO:0000256" key="2">
    <source>
        <dbReference type="ARBA" id="ARBA00022553"/>
    </source>
</evidence>